<feature type="transmembrane region" description="Helical" evidence="6">
    <location>
        <begin position="209"/>
        <end position="231"/>
    </location>
</feature>
<keyword evidence="8" id="KW-1185">Reference proteome</keyword>
<evidence type="ECO:0000256" key="2">
    <source>
        <dbReference type="ARBA" id="ARBA00010544"/>
    </source>
</evidence>
<accession>A0ABZ2YLS9</accession>
<feature type="transmembrane region" description="Helical" evidence="6">
    <location>
        <begin position="110"/>
        <end position="133"/>
    </location>
</feature>
<dbReference type="Proteomes" id="UP001485459">
    <property type="component" value="Chromosome"/>
</dbReference>
<dbReference type="EMBL" id="CP149822">
    <property type="protein sequence ID" value="WZN39851.1"/>
    <property type="molecule type" value="Genomic_DNA"/>
</dbReference>
<feature type="transmembrane region" description="Helical" evidence="6">
    <location>
        <begin position="171"/>
        <end position="189"/>
    </location>
</feature>
<dbReference type="InterPro" id="IPR003544">
    <property type="entry name" value="Cyt_c_biogenesis_CcmB"/>
</dbReference>
<name>A0ABZ2YLS9_9BACT</name>
<evidence type="ECO:0000256" key="1">
    <source>
        <dbReference type="ARBA" id="ARBA00004141"/>
    </source>
</evidence>
<keyword evidence="3 6" id="KW-0812">Transmembrane</keyword>
<reference evidence="8" key="1">
    <citation type="submission" date="2024-03" db="EMBL/GenBank/DDBJ databases">
        <title>Chitinophaga horti sp. nov., isolated from garden soil.</title>
        <authorList>
            <person name="Lee D.S."/>
            <person name="Han D.M."/>
            <person name="Baek J.H."/>
            <person name="Choi D.G."/>
            <person name="Jeon J.H."/>
            <person name="Jeon C.O."/>
        </authorList>
    </citation>
    <scope>NUCLEOTIDE SEQUENCE [LARGE SCALE GENOMIC DNA]</scope>
    <source>
        <strain evidence="8">GPA1</strain>
    </source>
</reference>
<evidence type="ECO:0000256" key="4">
    <source>
        <dbReference type="ARBA" id="ARBA00022989"/>
    </source>
</evidence>
<comment type="subcellular location">
    <subcellularLocation>
        <location evidence="1">Membrane</location>
        <topology evidence="1">Multi-pass membrane protein</topology>
    </subcellularLocation>
</comment>
<keyword evidence="5 6" id="KW-0472">Membrane</keyword>
<organism evidence="7 8">
    <name type="scientific">Chitinophaga pollutisoli</name>
    <dbReference type="NCBI Taxonomy" id="3133966"/>
    <lineage>
        <taxon>Bacteria</taxon>
        <taxon>Pseudomonadati</taxon>
        <taxon>Bacteroidota</taxon>
        <taxon>Chitinophagia</taxon>
        <taxon>Chitinophagales</taxon>
        <taxon>Chitinophagaceae</taxon>
        <taxon>Chitinophaga</taxon>
    </lineage>
</organism>
<feature type="transmembrane region" description="Helical" evidence="6">
    <location>
        <begin position="139"/>
        <end position="164"/>
    </location>
</feature>
<comment type="similarity">
    <text evidence="2">Belongs to the CcmB/CycW/HelB family.</text>
</comment>
<keyword evidence="4 6" id="KW-1133">Transmembrane helix</keyword>
<sequence>MDFKLADQSYLCRVKSPISQIYALVRKDLLLEWRQRHALFGILLYVFSTVFVINLMVREPEERMWNAMFWVVQLFVCVNAVAKSFVQENRGRLLYFYSLVHPRYFIAAKLIYNVLLMMLFSVVTLVCCILFLGNPLAKPLYFLGVVLLGGVSLSVLFTMLAAIAAQASQNAALMAIMGFPLIMPVLILLNNISQSAFSPVVQPGLGGMFLMLAGLDVLVVALALILFPFLWKE</sequence>
<protein>
    <submittedName>
        <fullName evidence="7">Heme exporter protein CcmB</fullName>
    </submittedName>
</protein>
<evidence type="ECO:0000256" key="6">
    <source>
        <dbReference type="SAM" id="Phobius"/>
    </source>
</evidence>
<evidence type="ECO:0000313" key="7">
    <source>
        <dbReference type="EMBL" id="WZN39851.1"/>
    </source>
</evidence>
<feature type="transmembrane region" description="Helical" evidence="6">
    <location>
        <begin position="37"/>
        <end position="57"/>
    </location>
</feature>
<evidence type="ECO:0000256" key="5">
    <source>
        <dbReference type="ARBA" id="ARBA00023136"/>
    </source>
</evidence>
<evidence type="ECO:0000256" key="3">
    <source>
        <dbReference type="ARBA" id="ARBA00022692"/>
    </source>
</evidence>
<dbReference type="Pfam" id="PF03379">
    <property type="entry name" value="CcmB"/>
    <property type="match status" value="1"/>
</dbReference>
<proteinExistence type="inferred from homology"/>
<dbReference type="RefSeq" id="WP_341834818.1">
    <property type="nucleotide sequence ID" value="NZ_CP149822.1"/>
</dbReference>
<feature type="transmembrane region" description="Helical" evidence="6">
    <location>
        <begin position="63"/>
        <end position="82"/>
    </location>
</feature>
<evidence type="ECO:0000313" key="8">
    <source>
        <dbReference type="Proteomes" id="UP001485459"/>
    </source>
</evidence>
<gene>
    <name evidence="7" type="ORF">WJU16_17880</name>
</gene>